<evidence type="ECO:0000313" key="2">
    <source>
        <dbReference type="Proteomes" id="UP000327424"/>
    </source>
</evidence>
<sequence length="306" mass="35284">MNKLYIIGNGFDLHHGLPTSLTGFSNYSKDSEFHRLYENGVFMMSANQTLDEHWQQLETNLANFDVDELIEYASQYYDDDPHENQFIYEVESAIGALTTGLREDLNKYLSLAENYIVEQGKELQLDTSARFLCFNYTNTLERIYNISPDRICYIHGKLNSSETPIVVGHGMEALEYKVQPPIDISTLSEEEIEAFSDSHSPDYEYAVSEAHGYFKRSYKDTTACIQASSMFLQSFADIDIVIILGHSIAEIDEPYFDYVNKIVKPNCQWWASYYSNSQRDVIHNRLAEVVDDENRIKLLEMSLLTK</sequence>
<dbReference type="KEGG" id="mmaa:FR932_10020"/>
<evidence type="ECO:0008006" key="3">
    <source>
        <dbReference type="Google" id="ProtNLM"/>
    </source>
</evidence>
<name>A0A5J6WMV4_MORMI</name>
<dbReference type="EMBL" id="CP044399">
    <property type="protein sequence ID" value="QFI38155.1"/>
    <property type="molecule type" value="Genomic_DNA"/>
</dbReference>
<keyword evidence="2" id="KW-1185">Reference proteome</keyword>
<gene>
    <name evidence="1" type="ORF">FR932_10020</name>
</gene>
<dbReference type="Pfam" id="PF14253">
    <property type="entry name" value="AbiH"/>
    <property type="match status" value="1"/>
</dbReference>
<dbReference type="RefSeq" id="WP_019440477.1">
    <property type="nucleotide sequence ID" value="NZ_ALOE01000009.1"/>
</dbReference>
<dbReference type="AlphaFoldDB" id="A0A5J6WMV4"/>
<accession>A0A5J6WMV4</accession>
<organism evidence="1 2">
    <name type="scientific">Moritella marina ATCC 15381</name>
    <dbReference type="NCBI Taxonomy" id="1202962"/>
    <lineage>
        <taxon>Bacteria</taxon>
        <taxon>Pseudomonadati</taxon>
        <taxon>Pseudomonadota</taxon>
        <taxon>Gammaproteobacteria</taxon>
        <taxon>Alteromonadales</taxon>
        <taxon>Moritellaceae</taxon>
        <taxon>Moritella</taxon>
    </lineage>
</organism>
<protein>
    <recommendedName>
        <fullName evidence="3">Bacteriophage abortive infection AbiH family protein</fullName>
    </recommendedName>
</protein>
<dbReference type="InterPro" id="IPR025935">
    <property type="entry name" value="AbiH"/>
</dbReference>
<dbReference type="OrthoDB" id="5903604at2"/>
<reference evidence="1 2" key="1">
    <citation type="submission" date="2019-09" db="EMBL/GenBank/DDBJ databases">
        <title>Hybrid Assembly of the complete Genome of the Deep-Sea Bacterium Moritella marina from long Nanopore and Illumina reads.</title>
        <authorList>
            <person name="Magin S."/>
            <person name="Georgoulis A."/>
            <person name="Papadimitriou K."/>
            <person name="Iliakis G."/>
            <person name="Vorgias C.E."/>
        </authorList>
    </citation>
    <scope>NUCLEOTIDE SEQUENCE [LARGE SCALE GENOMIC DNA]</scope>
    <source>
        <strain evidence="1 2">MP-1</strain>
    </source>
</reference>
<dbReference type="Proteomes" id="UP000327424">
    <property type="component" value="Chromosome"/>
</dbReference>
<evidence type="ECO:0000313" key="1">
    <source>
        <dbReference type="EMBL" id="QFI38155.1"/>
    </source>
</evidence>
<proteinExistence type="predicted"/>